<dbReference type="PANTHER" id="PTHR45730">
    <property type="entry name" value="ZINC FINGER PROTEIN JAGGED"/>
    <property type="match status" value="1"/>
</dbReference>
<dbReference type="GO" id="GO:0008270">
    <property type="term" value="F:zinc ion binding"/>
    <property type="evidence" value="ECO:0007669"/>
    <property type="project" value="UniProtKB-KW"/>
</dbReference>
<evidence type="ECO:0000256" key="2">
    <source>
        <dbReference type="SAM" id="MobiDB-lite"/>
    </source>
</evidence>
<dbReference type="Gramene" id="Kaladp0057s0086.1.v1.1">
    <property type="protein sequence ID" value="Kaladp0057s0086.1.v1.1.CDS.1"/>
    <property type="gene ID" value="Kaladp0057s0086.v1.1"/>
</dbReference>
<proteinExistence type="predicted"/>
<feature type="region of interest" description="Disordered" evidence="2">
    <location>
        <begin position="1"/>
        <end position="73"/>
    </location>
</feature>
<dbReference type="Gene3D" id="3.30.160.60">
    <property type="entry name" value="Classic Zinc Finger"/>
    <property type="match status" value="1"/>
</dbReference>
<dbReference type="InterPro" id="IPR036236">
    <property type="entry name" value="Znf_C2H2_sf"/>
</dbReference>
<dbReference type="GO" id="GO:0003700">
    <property type="term" value="F:DNA-binding transcription factor activity"/>
    <property type="evidence" value="ECO:0007669"/>
    <property type="project" value="InterPro"/>
</dbReference>
<evidence type="ECO:0000313" key="4">
    <source>
        <dbReference type="EnsemblPlants" id="Kaladp0057s0086.1.v1.1.CDS.1"/>
    </source>
</evidence>
<keyword evidence="1" id="KW-0479">Metal-binding</keyword>
<accession>A0A7N0U7S3</accession>
<feature type="compositionally biased region" description="Low complexity" evidence="2">
    <location>
        <begin position="46"/>
        <end position="55"/>
    </location>
</feature>
<feature type="domain" description="C2H2-type" evidence="3">
    <location>
        <begin position="76"/>
        <end position="103"/>
    </location>
</feature>
<dbReference type="PROSITE" id="PS50157">
    <property type="entry name" value="ZINC_FINGER_C2H2_2"/>
    <property type="match status" value="1"/>
</dbReference>
<dbReference type="PROSITE" id="PS00028">
    <property type="entry name" value="ZINC_FINGER_C2H2_1"/>
    <property type="match status" value="1"/>
</dbReference>
<dbReference type="Proteomes" id="UP000594263">
    <property type="component" value="Unplaced"/>
</dbReference>
<reference evidence="4" key="1">
    <citation type="submission" date="2021-01" db="UniProtKB">
        <authorList>
            <consortium name="EnsemblPlants"/>
        </authorList>
    </citation>
    <scope>IDENTIFICATION</scope>
</reference>
<keyword evidence="1" id="KW-0862">Zinc</keyword>
<sequence length="302" mass="31183">MEAEKVRSRNKGKEDAEEGEADKNKNSGGGGGGGLSLALVIAPQQAAGESSGAGSERMRSRRRREEDVAATTRRVHKCKYCPKEFSTSQALGGHQNAHKPERVADKFKESLGKIGAIRREPNASHRYQPYYANNSDNVAGGLNFAGVGGFSSGHPLYQLPHSSLLAAGLGGGGHVVPVQMGAPAPRFGGQGFAQRVRSWSEFLRRPNAASGESSSSGRTGGGGSDGRRLSYLPGGIGFGPNANPNGHANPDPNGNPDANVNPDNADGSNADGEAEADADAADPGDGDAEADGEGELDLTLRL</sequence>
<name>A0A7N0U7S3_KALFE</name>
<feature type="region of interest" description="Disordered" evidence="2">
    <location>
        <begin position="205"/>
        <end position="302"/>
    </location>
</feature>
<organism evidence="4 5">
    <name type="scientific">Kalanchoe fedtschenkoi</name>
    <name type="common">Lavender scallops</name>
    <name type="synonym">South American air plant</name>
    <dbReference type="NCBI Taxonomy" id="63787"/>
    <lineage>
        <taxon>Eukaryota</taxon>
        <taxon>Viridiplantae</taxon>
        <taxon>Streptophyta</taxon>
        <taxon>Embryophyta</taxon>
        <taxon>Tracheophyta</taxon>
        <taxon>Spermatophyta</taxon>
        <taxon>Magnoliopsida</taxon>
        <taxon>eudicotyledons</taxon>
        <taxon>Gunneridae</taxon>
        <taxon>Pentapetalae</taxon>
        <taxon>Saxifragales</taxon>
        <taxon>Crassulaceae</taxon>
        <taxon>Kalanchoe</taxon>
    </lineage>
</organism>
<protein>
    <recommendedName>
        <fullName evidence="3">C2H2-type domain-containing protein</fullName>
    </recommendedName>
</protein>
<dbReference type="InterPro" id="IPR013087">
    <property type="entry name" value="Znf_C2H2_type"/>
</dbReference>
<evidence type="ECO:0000313" key="5">
    <source>
        <dbReference type="Proteomes" id="UP000594263"/>
    </source>
</evidence>
<dbReference type="EnsemblPlants" id="Kaladp0057s0086.1.v1.1">
    <property type="protein sequence ID" value="Kaladp0057s0086.1.v1.1.CDS.1"/>
    <property type="gene ID" value="Kaladp0057s0086.v1.1"/>
</dbReference>
<evidence type="ECO:0000256" key="1">
    <source>
        <dbReference type="PROSITE-ProRule" id="PRU00042"/>
    </source>
</evidence>
<dbReference type="AlphaFoldDB" id="A0A7N0U7S3"/>
<dbReference type="InterPro" id="IPR045320">
    <property type="entry name" value="JAGGED/SL1-like"/>
</dbReference>
<evidence type="ECO:0000259" key="3">
    <source>
        <dbReference type="PROSITE" id="PS50157"/>
    </source>
</evidence>
<feature type="compositionally biased region" description="Low complexity" evidence="2">
    <location>
        <begin position="239"/>
        <end position="271"/>
    </location>
</feature>
<keyword evidence="1" id="KW-0863">Zinc-finger</keyword>
<dbReference type="Pfam" id="PF13912">
    <property type="entry name" value="zf-C2H2_6"/>
    <property type="match status" value="1"/>
</dbReference>
<dbReference type="SUPFAM" id="SSF57667">
    <property type="entry name" value="beta-beta-alpha zinc fingers"/>
    <property type="match status" value="1"/>
</dbReference>
<dbReference type="PANTHER" id="PTHR45730:SF109">
    <property type="entry name" value="ZINC FINGER PROTEIN KNUCKLES"/>
    <property type="match status" value="1"/>
</dbReference>
<keyword evidence="5" id="KW-1185">Reference proteome</keyword>
<feature type="compositionally biased region" description="Basic and acidic residues" evidence="2">
    <location>
        <begin position="1"/>
        <end position="14"/>
    </location>
</feature>
<feature type="compositionally biased region" description="Acidic residues" evidence="2">
    <location>
        <begin position="272"/>
        <end position="296"/>
    </location>
</feature>